<dbReference type="InterPro" id="IPR011009">
    <property type="entry name" value="Kinase-like_dom_sf"/>
</dbReference>
<dbReference type="AlphaFoldDB" id="A0A0C3KBX0"/>
<dbReference type="GO" id="GO:0004674">
    <property type="term" value="F:protein serine/threonine kinase activity"/>
    <property type="evidence" value="ECO:0007669"/>
    <property type="project" value="TreeGrafter"/>
</dbReference>
<protein>
    <recommendedName>
        <fullName evidence="2">Protein kinase domain-containing protein</fullName>
    </recommendedName>
</protein>
<feature type="domain" description="Protein kinase" evidence="2">
    <location>
        <begin position="1"/>
        <end position="330"/>
    </location>
</feature>
<dbReference type="InterPro" id="IPR000719">
    <property type="entry name" value="Prot_kinase_dom"/>
</dbReference>
<dbReference type="PROSITE" id="PS50011">
    <property type="entry name" value="PROTEIN_KINASE_DOM"/>
    <property type="match status" value="1"/>
</dbReference>
<dbReference type="Proteomes" id="UP000054248">
    <property type="component" value="Unassembled WGS sequence"/>
</dbReference>
<accession>A0A0C3KBX0</accession>
<dbReference type="Gene3D" id="1.10.510.10">
    <property type="entry name" value="Transferase(Phosphotransferase) domain 1"/>
    <property type="match status" value="1"/>
</dbReference>
<dbReference type="GO" id="GO:0005524">
    <property type="term" value="F:ATP binding"/>
    <property type="evidence" value="ECO:0007669"/>
    <property type="project" value="InterPro"/>
</dbReference>
<dbReference type="SUPFAM" id="SSF56112">
    <property type="entry name" value="Protein kinase-like (PK-like)"/>
    <property type="match status" value="1"/>
</dbReference>
<keyword evidence="4" id="KW-1185">Reference proteome</keyword>
<dbReference type="EMBL" id="KN823250">
    <property type="protein sequence ID" value="KIO18938.1"/>
    <property type="molecule type" value="Genomic_DNA"/>
</dbReference>
<dbReference type="Pfam" id="PF00069">
    <property type="entry name" value="Pkinase"/>
    <property type="match status" value="1"/>
</dbReference>
<feature type="region of interest" description="Disordered" evidence="1">
    <location>
        <begin position="343"/>
        <end position="378"/>
    </location>
</feature>
<organism evidence="3 4">
    <name type="scientific">Tulasnella calospora MUT 4182</name>
    <dbReference type="NCBI Taxonomy" id="1051891"/>
    <lineage>
        <taxon>Eukaryota</taxon>
        <taxon>Fungi</taxon>
        <taxon>Dikarya</taxon>
        <taxon>Basidiomycota</taxon>
        <taxon>Agaricomycotina</taxon>
        <taxon>Agaricomycetes</taxon>
        <taxon>Cantharellales</taxon>
        <taxon>Tulasnellaceae</taxon>
        <taxon>Tulasnella</taxon>
    </lineage>
</organism>
<dbReference type="PANTHER" id="PTHR44329">
    <property type="entry name" value="SERINE/THREONINE-PROTEIN KINASE TNNI3K-RELATED"/>
    <property type="match status" value="1"/>
</dbReference>
<name>A0A0C3KBX0_9AGAM</name>
<dbReference type="OrthoDB" id="5966500at2759"/>
<gene>
    <name evidence="3" type="ORF">M407DRAFT_31410</name>
</gene>
<dbReference type="STRING" id="1051891.A0A0C3KBX0"/>
<evidence type="ECO:0000313" key="4">
    <source>
        <dbReference type="Proteomes" id="UP000054248"/>
    </source>
</evidence>
<sequence>MSFFSSLPSRIATRDFNFGLAMNPDVHKEITRLLPRMAGVDRDYYPVLYRPDSIKVIPVYVRDLHSLTPASPSELSQQISLRNIALVQRRIDAVGDLDPKRILKCYGYRFGDDPFMIVDLDNKELLSHLVAQGDLNLLDGLKLLYETGKAIQYLHSRSPPVVHGAVHPRNILIARPDVAVLCDFGLANIWRLFEVDRSLYEEAKAGTPPDWLSPAERLGYTAPEYILDDKSEMLPPADIYAFASVILAVLSSRHPHADVLCWTAKGIAAIVYGVPPDPEDHPNLPNEDSLWPLLQRMWSRNPADRPAIDEVMKQLGQELKTRSEEAHLKIITNEATEGLLNESQASASSHNDFSDGTVLGSSVAGRDHSHIQPGRNVP</sequence>
<reference evidence="4" key="2">
    <citation type="submission" date="2015-01" db="EMBL/GenBank/DDBJ databases">
        <title>Evolutionary Origins and Diversification of the Mycorrhizal Mutualists.</title>
        <authorList>
            <consortium name="DOE Joint Genome Institute"/>
            <consortium name="Mycorrhizal Genomics Consortium"/>
            <person name="Kohler A."/>
            <person name="Kuo A."/>
            <person name="Nagy L.G."/>
            <person name="Floudas D."/>
            <person name="Copeland A."/>
            <person name="Barry K.W."/>
            <person name="Cichocki N."/>
            <person name="Veneault-Fourrey C."/>
            <person name="LaButti K."/>
            <person name="Lindquist E.A."/>
            <person name="Lipzen A."/>
            <person name="Lundell T."/>
            <person name="Morin E."/>
            <person name="Murat C."/>
            <person name="Riley R."/>
            <person name="Ohm R."/>
            <person name="Sun H."/>
            <person name="Tunlid A."/>
            <person name="Henrissat B."/>
            <person name="Grigoriev I.V."/>
            <person name="Hibbett D.S."/>
            <person name="Martin F."/>
        </authorList>
    </citation>
    <scope>NUCLEOTIDE SEQUENCE [LARGE SCALE GENOMIC DNA]</scope>
    <source>
        <strain evidence="4">MUT 4182</strain>
    </source>
</reference>
<evidence type="ECO:0000313" key="3">
    <source>
        <dbReference type="EMBL" id="KIO18938.1"/>
    </source>
</evidence>
<evidence type="ECO:0000256" key="1">
    <source>
        <dbReference type="SAM" id="MobiDB-lite"/>
    </source>
</evidence>
<evidence type="ECO:0000259" key="2">
    <source>
        <dbReference type="PROSITE" id="PS50011"/>
    </source>
</evidence>
<dbReference type="HOGENOM" id="CLU_842488_0_0_1"/>
<proteinExistence type="predicted"/>
<dbReference type="InterPro" id="IPR051681">
    <property type="entry name" value="Ser/Thr_Kinases-Pseudokinases"/>
</dbReference>
<reference evidence="3 4" key="1">
    <citation type="submission" date="2014-04" db="EMBL/GenBank/DDBJ databases">
        <authorList>
            <consortium name="DOE Joint Genome Institute"/>
            <person name="Kuo A."/>
            <person name="Girlanda M."/>
            <person name="Perotto S."/>
            <person name="Kohler A."/>
            <person name="Nagy L.G."/>
            <person name="Floudas D."/>
            <person name="Copeland A."/>
            <person name="Barry K.W."/>
            <person name="Cichocki N."/>
            <person name="Veneault-Fourrey C."/>
            <person name="LaButti K."/>
            <person name="Lindquist E.A."/>
            <person name="Lipzen A."/>
            <person name="Lundell T."/>
            <person name="Morin E."/>
            <person name="Murat C."/>
            <person name="Sun H."/>
            <person name="Tunlid A."/>
            <person name="Henrissat B."/>
            <person name="Grigoriev I.V."/>
            <person name="Hibbett D.S."/>
            <person name="Martin F."/>
            <person name="Nordberg H.P."/>
            <person name="Cantor M.N."/>
            <person name="Hua S.X."/>
        </authorList>
    </citation>
    <scope>NUCLEOTIDE SEQUENCE [LARGE SCALE GENOMIC DNA]</scope>
    <source>
        <strain evidence="3 4">MUT 4182</strain>
    </source>
</reference>